<evidence type="ECO:0000313" key="3">
    <source>
        <dbReference type="Proteomes" id="UP000287144"/>
    </source>
</evidence>
<gene>
    <name evidence="2" type="ORF">CEP52_017175</name>
</gene>
<name>A0A428RVD4_9HYPO</name>
<evidence type="ECO:0000313" key="2">
    <source>
        <dbReference type="EMBL" id="RSL81534.1"/>
    </source>
</evidence>
<dbReference type="EMBL" id="NKCK01000461">
    <property type="protein sequence ID" value="RSL81534.1"/>
    <property type="molecule type" value="Genomic_DNA"/>
</dbReference>
<reference evidence="2 3" key="1">
    <citation type="submission" date="2017-06" db="EMBL/GenBank/DDBJ databases">
        <title>Comparative genomic analysis of Ambrosia Fusariam Clade fungi.</title>
        <authorList>
            <person name="Stajich J.E."/>
            <person name="Carrillo J."/>
            <person name="Kijimoto T."/>
            <person name="Eskalen A."/>
            <person name="O'Donnell K."/>
            <person name="Kasson M."/>
        </authorList>
    </citation>
    <scope>NUCLEOTIDE SEQUENCE [LARGE SCALE GENOMIC DNA]</scope>
    <source>
        <strain evidence="2 3">NRRL62579</strain>
    </source>
</reference>
<keyword evidence="1" id="KW-0175">Coiled coil</keyword>
<proteinExistence type="predicted"/>
<sequence>MADFLTDDHELTHHFDLGVGLAYPAERAGHGSETQPNEAAAVQEEQSRLDQLKELSNIEQAKLDHLRELIQEQQRHFERLTLEADNMASGQNLAQNQLVLRENEGDDEQPGGKELVQSNVMDAIRETSQVEDLVMRPSERNASPPAKRGKHIIKEATDSHRVCNATGYWSVGCV</sequence>
<keyword evidence="3" id="KW-1185">Reference proteome</keyword>
<accession>A0A428RVD4</accession>
<dbReference type="Proteomes" id="UP000287144">
    <property type="component" value="Unassembled WGS sequence"/>
</dbReference>
<protein>
    <submittedName>
        <fullName evidence="2">Uncharacterized protein</fullName>
    </submittedName>
</protein>
<evidence type="ECO:0000256" key="1">
    <source>
        <dbReference type="SAM" id="Coils"/>
    </source>
</evidence>
<comment type="caution">
    <text evidence="2">The sequence shown here is derived from an EMBL/GenBank/DDBJ whole genome shotgun (WGS) entry which is preliminary data.</text>
</comment>
<dbReference type="AlphaFoldDB" id="A0A428RVD4"/>
<organism evidence="2 3">
    <name type="scientific">Fusarium oligoseptatum</name>
    <dbReference type="NCBI Taxonomy" id="2604345"/>
    <lineage>
        <taxon>Eukaryota</taxon>
        <taxon>Fungi</taxon>
        <taxon>Dikarya</taxon>
        <taxon>Ascomycota</taxon>
        <taxon>Pezizomycotina</taxon>
        <taxon>Sordariomycetes</taxon>
        <taxon>Hypocreomycetidae</taxon>
        <taxon>Hypocreales</taxon>
        <taxon>Nectriaceae</taxon>
        <taxon>Fusarium</taxon>
        <taxon>Fusarium solani species complex</taxon>
    </lineage>
</organism>
<feature type="coiled-coil region" evidence="1">
    <location>
        <begin position="42"/>
        <end position="83"/>
    </location>
</feature>